<keyword evidence="8" id="KW-0732">Signal</keyword>
<evidence type="ECO:0000313" key="10">
    <source>
        <dbReference type="EMBL" id="MCB4806746.1"/>
    </source>
</evidence>
<keyword evidence="2 7" id="KW-0813">Transport</keyword>
<proteinExistence type="inferred from homology"/>
<dbReference type="Gene3D" id="2.170.130.10">
    <property type="entry name" value="TonB-dependent receptor, plug domain"/>
    <property type="match status" value="1"/>
</dbReference>
<dbReference type="InterPro" id="IPR037066">
    <property type="entry name" value="Plug_dom_sf"/>
</dbReference>
<dbReference type="NCBIfam" id="TIGR04056">
    <property type="entry name" value="OMP_RagA_SusC"/>
    <property type="match status" value="1"/>
</dbReference>
<protein>
    <submittedName>
        <fullName evidence="10">TonB-dependent receptor</fullName>
    </submittedName>
</protein>
<feature type="domain" description="TonB-dependent receptor plug" evidence="9">
    <location>
        <begin position="148"/>
        <end position="256"/>
    </location>
</feature>
<organism evidence="10 11">
    <name type="scientific">Neotamlana sargassicola</name>
    <dbReference type="NCBI Taxonomy" id="2883125"/>
    <lineage>
        <taxon>Bacteria</taxon>
        <taxon>Pseudomonadati</taxon>
        <taxon>Bacteroidota</taxon>
        <taxon>Flavobacteriia</taxon>
        <taxon>Flavobacteriales</taxon>
        <taxon>Flavobacteriaceae</taxon>
        <taxon>Neotamlana</taxon>
    </lineage>
</organism>
<evidence type="ECO:0000256" key="5">
    <source>
        <dbReference type="ARBA" id="ARBA00023136"/>
    </source>
</evidence>
<dbReference type="GO" id="GO:0009279">
    <property type="term" value="C:cell outer membrane"/>
    <property type="evidence" value="ECO:0007669"/>
    <property type="project" value="UniProtKB-SubCell"/>
</dbReference>
<dbReference type="NCBIfam" id="TIGR04057">
    <property type="entry name" value="SusC_RagA_signa"/>
    <property type="match status" value="1"/>
</dbReference>
<dbReference type="InterPro" id="IPR036942">
    <property type="entry name" value="Beta-barrel_TonB_sf"/>
</dbReference>
<dbReference type="FunFam" id="2.60.40.1120:FF:000003">
    <property type="entry name" value="Outer membrane protein Omp121"/>
    <property type="match status" value="1"/>
</dbReference>
<dbReference type="InterPro" id="IPR023997">
    <property type="entry name" value="TonB-dep_OMP_SusC/RagA_CS"/>
</dbReference>
<evidence type="ECO:0000256" key="2">
    <source>
        <dbReference type="ARBA" id="ARBA00022448"/>
    </source>
</evidence>
<dbReference type="RefSeq" id="WP_226694244.1">
    <property type="nucleotide sequence ID" value="NZ_JAJAPX010000001.1"/>
</dbReference>
<dbReference type="InterPro" id="IPR008969">
    <property type="entry name" value="CarboxyPept-like_regulatory"/>
</dbReference>
<gene>
    <name evidence="10" type="ORF">LG651_00675</name>
</gene>
<dbReference type="Proteomes" id="UP001139286">
    <property type="component" value="Unassembled WGS sequence"/>
</dbReference>
<evidence type="ECO:0000313" key="11">
    <source>
        <dbReference type="Proteomes" id="UP001139286"/>
    </source>
</evidence>
<dbReference type="InterPro" id="IPR012910">
    <property type="entry name" value="Plug_dom"/>
</dbReference>
<dbReference type="Gene3D" id="2.40.170.20">
    <property type="entry name" value="TonB-dependent receptor, beta-barrel domain"/>
    <property type="match status" value="1"/>
</dbReference>
<comment type="similarity">
    <text evidence="7">Belongs to the TonB-dependent receptor family.</text>
</comment>
<evidence type="ECO:0000256" key="1">
    <source>
        <dbReference type="ARBA" id="ARBA00004571"/>
    </source>
</evidence>
<dbReference type="Pfam" id="PF13715">
    <property type="entry name" value="CarbopepD_reg_2"/>
    <property type="match status" value="1"/>
</dbReference>
<feature type="signal peptide" evidence="8">
    <location>
        <begin position="1"/>
        <end position="39"/>
    </location>
</feature>
<evidence type="ECO:0000259" key="9">
    <source>
        <dbReference type="Pfam" id="PF07715"/>
    </source>
</evidence>
<reference evidence="10" key="1">
    <citation type="submission" date="2021-10" db="EMBL/GenBank/DDBJ databases">
        <title>Tamlana sargassums sp. nov., and Tamlana laminarinivorans sp. nov., two new bacteria isolated from the brown alga.</title>
        <authorList>
            <person name="Li J."/>
        </authorList>
    </citation>
    <scope>NUCLEOTIDE SEQUENCE</scope>
    <source>
        <strain evidence="10">62-3</strain>
    </source>
</reference>
<dbReference type="AlphaFoldDB" id="A0A9X1I5U4"/>
<dbReference type="InterPro" id="IPR039426">
    <property type="entry name" value="TonB-dep_rcpt-like"/>
</dbReference>
<comment type="caution">
    <text evidence="10">The sequence shown here is derived from an EMBL/GenBank/DDBJ whole genome shotgun (WGS) entry which is preliminary data.</text>
</comment>
<name>A0A9X1I5U4_9FLAO</name>
<dbReference type="Gene3D" id="2.60.40.1120">
    <property type="entry name" value="Carboxypeptidase-like, regulatory domain"/>
    <property type="match status" value="1"/>
</dbReference>
<evidence type="ECO:0000256" key="8">
    <source>
        <dbReference type="SAM" id="SignalP"/>
    </source>
</evidence>
<keyword evidence="5 7" id="KW-0472">Membrane</keyword>
<dbReference type="SUPFAM" id="SSF49464">
    <property type="entry name" value="Carboxypeptidase regulatory domain-like"/>
    <property type="match status" value="1"/>
</dbReference>
<evidence type="ECO:0000256" key="4">
    <source>
        <dbReference type="ARBA" id="ARBA00022692"/>
    </source>
</evidence>
<dbReference type="Pfam" id="PF07715">
    <property type="entry name" value="Plug"/>
    <property type="match status" value="1"/>
</dbReference>
<evidence type="ECO:0000256" key="3">
    <source>
        <dbReference type="ARBA" id="ARBA00022452"/>
    </source>
</evidence>
<keyword evidence="6 7" id="KW-0998">Cell outer membrane</keyword>
<keyword evidence="11" id="KW-1185">Reference proteome</keyword>
<sequence>MKENLFQKMRISNYFAKNSCFKLLSLILVINTCFSTATAYGNEVYGANRDLYSVQNLIISGIITDSNNIPLPGASISEKGTTNGAYSDFDGNFSIEVTSENPTLIISYVGYVTKEISVNNQSNINIILEEDAQSLDEVIVVGYGTAKRKDITGSVERVTLEDSPVALSSNTSILQSVRGATPGINIGTQNQAGQTPSIIIRGQNSINGNNDPLIVLDGIVFLGSVNDINPNDIASIDILKDASAAVVYGSRAGNGVILINTKKGKTSKPVIKLSSNTGVNVWQNKPNLLSRDAYLEKYATQVGAASVDDIVWEEEYRNVLQDEGVDTDWIDLVSRTGTIQKHNVSVSGRSDNFNYFFSGGYEEQQGVILGDDFNRISLRSRLQADVTDWLEVGIDGSYTNSDFSGVTANLGQAMFIAPIGYPYRYDGQPFNTASNTSTDLERYPTANNVENPLWGTDGTRDLFDKRNYFRLAANATVKIPWIEGLKYTVNYSISSQYRSLDSFYYEGYYIGLPTEGEPYFNRYSQEAIQANLSQANGSNSRYKDYNYVIDNIINYNKSFNQHNIDLTLVATRDYRKADVSTLSGNNFASLGNTSLGVNGLTFAETINNSYDITERSNVGYLGRIAYGFDNKYNITASVRRDGASVFGEDNRFGTFWSVGGAWTVTKENFLKPNKILSYLKINASYGTNGNQGLDPYETLSGVITGQPGDIEYAFGDNPSESEFGIEQTSLGNTELGWESTTALNFGIHSSWLDSRINLNADVYFSKTRDQIFNRNIPSTSGFTSILASLGQIDNQGVEISLETTNFKTDKFSWTSNLAYWKNSNKIAELYGDDIDGDGVEDDDISNSLFIGESLGAIYGYEYIGVVQESDTQYIADTGAEPGDAMYRDLDGVPGITADGDRKILGFTAPNFRMSFANTINYKNLSLYFLFTGTFGGNGYYLGSNPRHNSLQNRFDYNDIDNGAWWTPENQSTTNLRADFNDSRYLGLQSRGFVRLQNINLKYSFNQDLLNRLNLGIASLDLYANADNPLIFTNWFGGGDPELGVSAQSGTLPVMTAYTVGLNVSF</sequence>
<dbReference type="InterPro" id="IPR023996">
    <property type="entry name" value="TonB-dep_OMP_SusC/RagA"/>
</dbReference>
<comment type="subcellular location">
    <subcellularLocation>
        <location evidence="1 7">Cell outer membrane</location>
        <topology evidence="1 7">Multi-pass membrane protein</topology>
    </subcellularLocation>
</comment>
<keyword evidence="3 7" id="KW-1134">Transmembrane beta strand</keyword>
<evidence type="ECO:0000256" key="7">
    <source>
        <dbReference type="PROSITE-ProRule" id="PRU01360"/>
    </source>
</evidence>
<feature type="chain" id="PRO_5040813864" evidence="8">
    <location>
        <begin position="40"/>
        <end position="1065"/>
    </location>
</feature>
<keyword evidence="10" id="KW-0675">Receptor</keyword>
<accession>A0A9X1I5U4</accession>
<evidence type="ECO:0000256" key="6">
    <source>
        <dbReference type="ARBA" id="ARBA00023237"/>
    </source>
</evidence>
<dbReference type="PROSITE" id="PS52016">
    <property type="entry name" value="TONB_DEPENDENT_REC_3"/>
    <property type="match status" value="1"/>
</dbReference>
<dbReference type="EMBL" id="JAJAPX010000001">
    <property type="protein sequence ID" value="MCB4806746.1"/>
    <property type="molecule type" value="Genomic_DNA"/>
</dbReference>
<keyword evidence="4 7" id="KW-0812">Transmembrane</keyword>
<dbReference type="SUPFAM" id="SSF56935">
    <property type="entry name" value="Porins"/>
    <property type="match status" value="1"/>
</dbReference>